<keyword evidence="1" id="KW-0732">Signal</keyword>
<feature type="chain" id="PRO_5038858570" evidence="1">
    <location>
        <begin position="24"/>
        <end position="413"/>
    </location>
</feature>
<dbReference type="PROSITE" id="PS51257">
    <property type="entry name" value="PROKAR_LIPOPROTEIN"/>
    <property type="match status" value="1"/>
</dbReference>
<name>A0A1S6GKY1_9MYCO</name>
<dbReference type="AlphaFoldDB" id="A0A1S6GKY1"/>
<organism evidence="4">
    <name type="scientific">Mycolicibacterium sp. CBMA 213</name>
    <dbReference type="NCBI Taxonomy" id="1968788"/>
    <lineage>
        <taxon>Bacteria</taxon>
        <taxon>Bacillati</taxon>
        <taxon>Actinomycetota</taxon>
        <taxon>Actinomycetes</taxon>
        <taxon>Mycobacteriales</taxon>
        <taxon>Mycobacteriaceae</taxon>
        <taxon>Mycolicibacterium</taxon>
    </lineage>
</organism>
<evidence type="ECO:0000313" key="4">
    <source>
        <dbReference type="EMBL" id="AQS22521.1"/>
    </source>
</evidence>
<protein>
    <submittedName>
        <fullName evidence="4">Uncharacterized protein</fullName>
    </submittedName>
</protein>
<evidence type="ECO:0000259" key="2">
    <source>
        <dbReference type="Pfam" id="PF24088"/>
    </source>
</evidence>
<dbReference type="Pfam" id="PF24092">
    <property type="entry name" value="DUF7373_C"/>
    <property type="match status" value="1"/>
</dbReference>
<keyword evidence="4" id="KW-0614">Plasmid</keyword>
<geneLocation type="plasmid" evidence="4">
    <name>pCBMA213_2</name>
</geneLocation>
<feature type="domain" description="DUF7373" evidence="3">
    <location>
        <begin position="277"/>
        <end position="411"/>
    </location>
</feature>
<feature type="signal peptide" evidence="1">
    <location>
        <begin position="1"/>
        <end position="23"/>
    </location>
</feature>
<dbReference type="InterPro" id="IPR055797">
    <property type="entry name" value="DUF7373"/>
</dbReference>
<accession>A0A1S6GKY1</accession>
<dbReference type="EMBL" id="KY349138">
    <property type="protein sequence ID" value="AQS22521.1"/>
    <property type="molecule type" value="Genomic_DNA"/>
</dbReference>
<evidence type="ECO:0000256" key="1">
    <source>
        <dbReference type="SAM" id="SignalP"/>
    </source>
</evidence>
<evidence type="ECO:0000259" key="3">
    <source>
        <dbReference type="Pfam" id="PF24092"/>
    </source>
</evidence>
<dbReference type="InterPro" id="IPR056463">
    <property type="entry name" value="DUF7373_C"/>
</dbReference>
<dbReference type="Pfam" id="PF24088">
    <property type="entry name" value="DUF7373"/>
    <property type="match status" value="1"/>
</dbReference>
<gene>
    <name evidence="4" type="ORF">pCBMA213_2_00157</name>
</gene>
<sequence length="413" mass="42574">MRNRGTGLVMGALAAATAMAVTAGCSSTMDGAATKSPSTSAAVGAVEASQLDHGNYAIEPRQPLGEAGKAEVGALLEAQRLANYVTGPWEVDPALATPVPFGMGPGSLALPGDTKMLSVFFLPEQFAAMNLAGYVNGFATARSLPKQRILRNTVLRFTDAAAASAAATSMAQAMLAHPDPLPPPIPSSVIAIPGHPESQAVAHPFTDPESNQTWYLVDSFTARGPYVLMVRAQQGGPPEPSAALIAKTLDLQGPAIDKYNLVDPAQFATVPRDPSGLLARAIPVRKGSGTPNSNITLDPHGLLTFDGDPVNSAKMYSDAGVDLGVSAGDFVYRAKDAGAATGLVNAMVTTMQADGPVNETVPNLPGSHCQKAAAGTSVTCVASADRYAYQINAHTLKDAQQQAAAQYLLLTAK</sequence>
<dbReference type="RefSeq" id="WP_155909844.1">
    <property type="nucleotide sequence ID" value="NZ_MZMR01000015.1"/>
</dbReference>
<reference evidence="4" key="1">
    <citation type="submission" date="2016-12" db="EMBL/GenBank/DDBJ databases">
        <title>Complete plasmid sequence carrying type IV-like and type VII secretion systems from an atypical mycobacteria strain.</title>
        <authorList>
            <person name="Morgado S."/>
            <person name="Marin M."/>
            <person name="Fonseca E."/>
            <person name="Freitas F."/>
            <person name="Vicente A.C."/>
        </authorList>
    </citation>
    <scope>NUCLEOTIDE SEQUENCE</scope>
    <source>
        <strain evidence="4">CBMA 213</strain>
        <plasmid evidence="4">pCBMA213_2</plasmid>
    </source>
</reference>
<proteinExistence type="predicted"/>
<feature type="domain" description="DUF7373" evidence="2">
    <location>
        <begin position="65"/>
        <end position="271"/>
    </location>
</feature>